<evidence type="ECO:0008006" key="3">
    <source>
        <dbReference type="Google" id="ProtNLM"/>
    </source>
</evidence>
<accession>A0ABD7S3Z9</accession>
<dbReference type="AlphaFoldDB" id="A0ABD7S3Z9"/>
<evidence type="ECO:0000313" key="1">
    <source>
        <dbReference type="EMBL" id="TWQ47099.1"/>
    </source>
</evidence>
<proteinExistence type="predicted"/>
<sequence length="142" mass="15918">MMTRVVFLIIFLTQLTGCIIGNGTICGPQTPMAMCDKKAYQALYHPTPLRDEWMKNGVGTFDLNKDWLGCGGRSDGSYTDIRSIPSESNFDYTKRNHQLFENIQHCMLNKGYIYNGRCDTDVSRENPGCQARSKAAVHGEGL</sequence>
<name>A0ABD7S3Z9_XANVA</name>
<reference evidence="2" key="1">
    <citation type="journal article" date="2020" name="Phytopathology">
        <title>Genomic acquisitions in emerging populations of Xanthomonas vasicola pv. vasculorum infecting corn in the U.S. and Argentina.</title>
        <authorList>
            <person name="Perez-Quintero A.L."/>
        </authorList>
    </citation>
    <scope>NUCLEOTIDE SEQUENCE [LARGE SCALE GENOMIC DNA]</scope>
    <source>
        <strain evidence="2">Xvh-L</strain>
    </source>
</reference>
<protein>
    <recommendedName>
        <fullName evidence="3">DUF2799 domain-containing protein</fullName>
    </recommendedName>
</protein>
<dbReference type="Proteomes" id="UP000320455">
    <property type="component" value="Unassembled WGS sequence"/>
</dbReference>
<keyword evidence="2" id="KW-1185">Reference proteome</keyword>
<comment type="caution">
    <text evidence="1">The sequence shown here is derived from an EMBL/GenBank/DDBJ whole genome shotgun (WGS) entry which is preliminary data.</text>
</comment>
<gene>
    <name evidence="1" type="ORF">FQK01_24160</name>
</gene>
<evidence type="ECO:0000313" key="2">
    <source>
        <dbReference type="Proteomes" id="UP000320455"/>
    </source>
</evidence>
<dbReference type="RefSeq" id="WP_125523509.1">
    <property type="nucleotide sequence ID" value="NZ_JAUPCK020000088.1"/>
</dbReference>
<dbReference type="EMBL" id="VOCK01000160">
    <property type="protein sequence ID" value="TWQ47099.1"/>
    <property type="molecule type" value="Genomic_DNA"/>
</dbReference>
<organism evidence="1 2">
    <name type="scientific">Xanthomonas vasicola</name>
    <dbReference type="NCBI Taxonomy" id="56459"/>
    <lineage>
        <taxon>Bacteria</taxon>
        <taxon>Pseudomonadati</taxon>
        <taxon>Pseudomonadota</taxon>
        <taxon>Gammaproteobacteria</taxon>
        <taxon>Lysobacterales</taxon>
        <taxon>Lysobacteraceae</taxon>
        <taxon>Xanthomonas</taxon>
    </lineage>
</organism>